<gene>
    <name evidence="4" type="ORF">FHL15_000613</name>
</gene>
<keyword evidence="3" id="KW-0732">Signal</keyword>
<feature type="signal peptide" evidence="3">
    <location>
        <begin position="1"/>
        <end position="18"/>
    </location>
</feature>
<keyword evidence="5" id="KW-1185">Reference proteome</keyword>
<protein>
    <submittedName>
        <fullName evidence="4">Uncharacterized protein</fullName>
    </submittedName>
</protein>
<proteinExistence type="predicted"/>
<feature type="region of interest" description="Disordered" evidence="1">
    <location>
        <begin position="52"/>
        <end position="96"/>
    </location>
</feature>
<organism evidence="4 5">
    <name type="scientific">Xylaria flabelliformis</name>
    <dbReference type="NCBI Taxonomy" id="2512241"/>
    <lineage>
        <taxon>Eukaryota</taxon>
        <taxon>Fungi</taxon>
        <taxon>Dikarya</taxon>
        <taxon>Ascomycota</taxon>
        <taxon>Pezizomycotina</taxon>
        <taxon>Sordariomycetes</taxon>
        <taxon>Xylariomycetidae</taxon>
        <taxon>Xylariales</taxon>
        <taxon>Xylariaceae</taxon>
        <taxon>Xylaria</taxon>
    </lineage>
</organism>
<accession>A0A553IEB5</accession>
<sequence>MKLTAALFFLACSSYAVATPISMVPGKVPRRADSYNSDLRQEPRMPIRVPIQTPEPRKVSEKKESKTQRIHSDIDRSLPSSHGIVSTSPKKPSRKPKSYLVRLVRRLKNKSPFSESSIVREETRASTEDWEPEATIVESETKASKEAYILIPSFSTNKTIHYRRVRVCTDMLVVSLALSVIAIIIIIELWKPVATRFRRYRSGHGPICLDDIEITNREFSIQEPCLSCGPMPEARFESNRETSKDEVIKAK</sequence>
<reference evidence="5" key="1">
    <citation type="submission" date="2019-06" db="EMBL/GenBank/DDBJ databases">
        <title>Draft genome sequence of the griseofulvin-producing fungus Xylaria cubensis strain G536.</title>
        <authorList>
            <person name="Mead M.E."/>
            <person name="Raja H.A."/>
            <person name="Steenwyk J.L."/>
            <person name="Knowles S.L."/>
            <person name="Oberlies N.H."/>
            <person name="Rokas A."/>
        </authorList>
    </citation>
    <scope>NUCLEOTIDE SEQUENCE [LARGE SCALE GENOMIC DNA]</scope>
    <source>
        <strain evidence="5">G536</strain>
    </source>
</reference>
<dbReference type="AlphaFoldDB" id="A0A553IEB5"/>
<feature type="compositionally biased region" description="Basic and acidic residues" evidence="1">
    <location>
        <begin position="55"/>
        <end position="76"/>
    </location>
</feature>
<keyword evidence="2" id="KW-1133">Transmembrane helix</keyword>
<keyword evidence="2" id="KW-0812">Transmembrane</keyword>
<evidence type="ECO:0000313" key="4">
    <source>
        <dbReference type="EMBL" id="TRX98539.1"/>
    </source>
</evidence>
<dbReference type="EMBL" id="VFLP01000002">
    <property type="protein sequence ID" value="TRX98539.1"/>
    <property type="molecule type" value="Genomic_DNA"/>
</dbReference>
<evidence type="ECO:0000313" key="5">
    <source>
        <dbReference type="Proteomes" id="UP000319160"/>
    </source>
</evidence>
<evidence type="ECO:0000256" key="3">
    <source>
        <dbReference type="SAM" id="SignalP"/>
    </source>
</evidence>
<dbReference type="Proteomes" id="UP000319160">
    <property type="component" value="Unassembled WGS sequence"/>
</dbReference>
<name>A0A553IEB5_9PEZI</name>
<feature type="chain" id="PRO_5021979439" evidence="3">
    <location>
        <begin position="19"/>
        <end position="251"/>
    </location>
</feature>
<keyword evidence="2" id="KW-0472">Membrane</keyword>
<comment type="caution">
    <text evidence="4">The sequence shown here is derived from an EMBL/GenBank/DDBJ whole genome shotgun (WGS) entry which is preliminary data.</text>
</comment>
<dbReference type="OrthoDB" id="4712343at2759"/>
<evidence type="ECO:0000256" key="1">
    <source>
        <dbReference type="SAM" id="MobiDB-lite"/>
    </source>
</evidence>
<feature type="transmembrane region" description="Helical" evidence="2">
    <location>
        <begin position="171"/>
        <end position="190"/>
    </location>
</feature>
<evidence type="ECO:0000256" key="2">
    <source>
        <dbReference type="SAM" id="Phobius"/>
    </source>
</evidence>